<dbReference type="RefSeq" id="WP_344559324.1">
    <property type="nucleotide sequence ID" value="NZ_BAAANS010000111.1"/>
</dbReference>
<feature type="chain" id="PRO_5046138851" evidence="2">
    <location>
        <begin position="22"/>
        <end position="218"/>
    </location>
</feature>
<comment type="caution">
    <text evidence="4">The sequence shown here is derived from an EMBL/GenBank/DDBJ whole genome shotgun (WGS) entry which is preliminary data.</text>
</comment>
<organism evidence="4 5">
    <name type="scientific">Kitasatospora saccharophila</name>
    <dbReference type="NCBI Taxonomy" id="407973"/>
    <lineage>
        <taxon>Bacteria</taxon>
        <taxon>Bacillati</taxon>
        <taxon>Actinomycetota</taxon>
        <taxon>Actinomycetes</taxon>
        <taxon>Kitasatosporales</taxon>
        <taxon>Streptomycetaceae</taxon>
        <taxon>Kitasatospora</taxon>
    </lineage>
</organism>
<dbReference type="Pfam" id="PF14016">
    <property type="entry name" value="DUF4232"/>
    <property type="match status" value="1"/>
</dbReference>
<feature type="domain" description="DUF4232" evidence="3">
    <location>
        <begin position="83"/>
        <end position="211"/>
    </location>
</feature>
<dbReference type="InterPro" id="IPR025326">
    <property type="entry name" value="DUF4232"/>
</dbReference>
<reference evidence="5" key="1">
    <citation type="journal article" date="2019" name="Int. J. Syst. Evol. Microbiol.">
        <title>The Global Catalogue of Microorganisms (GCM) 10K type strain sequencing project: providing services to taxonomists for standard genome sequencing and annotation.</title>
        <authorList>
            <consortium name="The Broad Institute Genomics Platform"/>
            <consortium name="The Broad Institute Genome Sequencing Center for Infectious Disease"/>
            <person name="Wu L."/>
            <person name="Ma J."/>
        </authorList>
    </citation>
    <scope>NUCLEOTIDE SEQUENCE [LARGE SCALE GENOMIC DNA]</scope>
    <source>
        <strain evidence="5">JCM 14559</strain>
    </source>
</reference>
<feature type="region of interest" description="Disordered" evidence="1">
    <location>
        <begin position="191"/>
        <end position="218"/>
    </location>
</feature>
<accession>A0ABP5K6K2</accession>
<gene>
    <name evidence="4" type="ORF">GCM10009759_77630</name>
</gene>
<keyword evidence="2" id="KW-0732">Signal</keyword>
<evidence type="ECO:0000256" key="1">
    <source>
        <dbReference type="SAM" id="MobiDB-lite"/>
    </source>
</evidence>
<evidence type="ECO:0000259" key="3">
    <source>
        <dbReference type="Pfam" id="PF14016"/>
    </source>
</evidence>
<feature type="signal peptide" evidence="2">
    <location>
        <begin position="1"/>
        <end position="21"/>
    </location>
</feature>
<protein>
    <submittedName>
        <fullName evidence="4">DUF4232 domain-containing protein</fullName>
    </submittedName>
</protein>
<proteinExistence type="predicted"/>
<dbReference type="Proteomes" id="UP001500897">
    <property type="component" value="Unassembled WGS sequence"/>
</dbReference>
<dbReference type="EMBL" id="BAAANS010000111">
    <property type="protein sequence ID" value="GAA2125547.1"/>
    <property type="molecule type" value="Genomic_DNA"/>
</dbReference>
<sequence>MRVRNLTFATLTVAAALTLTACQDDGTDGAAAAPTSAAASTAAPAASAPPAAAPSQSKTTAAKGGGTASTSAPAGSGGGTAKCRTADLTLTATDATISDEPEGTVVVELKNHSGKSCSIGGYAGVDLQTSAGSLSAKRAGQALPASVLASGKSTFFPISYPLNTSGGSGVRITGLVVTPPDETQSVTLTWPGGGSLPVTDGSGSQVQVGPMGSAGQGG</sequence>
<feature type="compositionally biased region" description="Low complexity" evidence="1">
    <location>
        <begin position="43"/>
        <end position="74"/>
    </location>
</feature>
<evidence type="ECO:0000313" key="5">
    <source>
        <dbReference type="Proteomes" id="UP001500897"/>
    </source>
</evidence>
<dbReference type="PROSITE" id="PS51257">
    <property type="entry name" value="PROKAR_LIPOPROTEIN"/>
    <property type="match status" value="1"/>
</dbReference>
<keyword evidence="5" id="KW-1185">Reference proteome</keyword>
<evidence type="ECO:0000256" key="2">
    <source>
        <dbReference type="SAM" id="SignalP"/>
    </source>
</evidence>
<evidence type="ECO:0000313" key="4">
    <source>
        <dbReference type="EMBL" id="GAA2125547.1"/>
    </source>
</evidence>
<name>A0ABP5K6K2_9ACTN</name>
<feature type="region of interest" description="Disordered" evidence="1">
    <location>
        <begin position="43"/>
        <end position="81"/>
    </location>
</feature>